<protein>
    <recommendedName>
        <fullName evidence="6">Aromatic amino acid aminotransferase</fullName>
        <shortName evidence="6">ArAT</shortName>
        <ecNumber evidence="6">2.6.1.57</ecNumber>
    </recommendedName>
</protein>
<comment type="subunit">
    <text evidence="2 6">Homodimer.</text>
</comment>
<dbReference type="InterPro" id="IPR015421">
    <property type="entry name" value="PyrdxlP-dep_Trfase_major"/>
</dbReference>
<dbReference type="Pfam" id="PF00155">
    <property type="entry name" value="Aminotran_1_2"/>
    <property type="match status" value="1"/>
</dbReference>
<name>A0ABU2BAM8_9CORY</name>
<dbReference type="NCBIfam" id="TIGR01141">
    <property type="entry name" value="hisC"/>
    <property type="match status" value="1"/>
</dbReference>
<comment type="similarity">
    <text evidence="6">Belongs to the class-II pyridoxal-phosphate-dependent aminotransferase family.</text>
</comment>
<dbReference type="HAMAP" id="MF_01513">
    <property type="entry name" value="Phe_aminotrans_2"/>
    <property type="match status" value="1"/>
</dbReference>
<sequence length="341" mass="36415">MYVREDLSDIPSYVPGKQLKDALKLSSNEVHSPPLPAAVEAMALAAAGVNRYPDPSAQALIRALAEHLDLSPAHVTVGAGSSALCQQLVQATAGTGDEVVFPWRSFEAYPIYAHVTGATPVAVPLTDDGRNDLVAMAQAVTERTKLIFVCNPNNPTGTTITEKEFEAFLAAIPKTILVALDEAYFEYVRTTDTPIATEIVGRHPNVIGLRTFSKAYGLAGVRVGYAFGNPTVIEALNKVALPFAVSSVAQAGALASLDACDELLSRTEEVVEQRTRVAKKLGLAASESNFVWVPTPKAQLMAAELMKHGVIVRAFPEGLRITVTNEAESDVLLSAWQKAFS</sequence>
<dbReference type="HAMAP" id="MF_01023">
    <property type="entry name" value="HisC_aminotrans_2"/>
    <property type="match status" value="1"/>
</dbReference>
<keyword evidence="4 6" id="KW-0808">Transferase</keyword>
<evidence type="ECO:0000256" key="6">
    <source>
        <dbReference type="HAMAP-Rule" id="MF_01513"/>
    </source>
</evidence>
<comment type="caution">
    <text evidence="8">The sequence shown here is derived from an EMBL/GenBank/DDBJ whole genome shotgun (WGS) entry which is preliminary data.</text>
</comment>
<dbReference type="EMBL" id="JAVDYF010000001">
    <property type="protein sequence ID" value="MDR7354439.1"/>
    <property type="molecule type" value="Genomic_DNA"/>
</dbReference>
<dbReference type="GO" id="GO:0004400">
    <property type="term" value="F:histidinol-phosphate transaminase activity"/>
    <property type="evidence" value="ECO:0007669"/>
    <property type="project" value="UniProtKB-EC"/>
</dbReference>
<evidence type="ECO:0000256" key="3">
    <source>
        <dbReference type="ARBA" id="ARBA00022576"/>
    </source>
</evidence>
<dbReference type="PANTHER" id="PTHR43643">
    <property type="entry name" value="HISTIDINOL-PHOSPHATE AMINOTRANSFERASE 2"/>
    <property type="match status" value="1"/>
</dbReference>
<evidence type="ECO:0000313" key="9">
    <source>
        <dbReference type="Proteomes" id="UP001183619"/>
    </source>
</evidence>
<dbReference type="PROSITE" id="PS00599">
    <property type="entry name" value="AA_TRANSFER_CLASS_2"/>
    <property type="match status" value="1"/>
</dbReference>
<dbReference type="EC" id="2.6.1.57" evidence="6"/>
<keyword evidence="9" id="KW-1185">Reference proteome</keyword>
<dbReference type="CDD" id="cd00609">
    <property type="entry name" value="AAT_like"/>
    <property type="match status" value="1"/>
</dbReference>
<keyword evidence="5 6" id="KW-0663">Pyridoxal phosphate</keyword>
<feature type="modified residue" description="N6-(pyridoxal phosphate)lysine" evidence="6">
    <location>
        <position position="214"/>
    </location>
</feature>
<dbReference type="InterPro" id="IPR015424">
    <property type="entry name" value="PyrdxlP-dep_Trfase"/>
</dbReference>
<evidence type="ECO:0000259" key="7">
    <source>
        <dbReference type="Pfam" id="PF00155"/>
    </source>
</evidence>
<dbReference type="InterPro" id="IPR005861">
    <property type="entry name" value="HisP_aminotrans"/>
</dbReference>
<evidence type="ECO:0000313" key="8">
    <source>
        <dbReference type="EMBL" id="MDR7354439.1"/>
    </source>
</evidence>
<keyword evidence="3 6" id="KW-0032">Aminotransferase</keyword>
<dbReference type="InterPro" id="IPR024892">
    <property type="entry name" value="ArAT"/>
</dbReference>
<comment type="cofactor">
    <cofactor evidence="1 6">
        <name>pyridoxal 5'-phosphate</name>
        <dbReference type="ChEBI" id="CHEBI:597326"/>
    </cofactor>
</comment>
<dbReference type="Gene3D" id="3.40.640.10">
    <property type="entry name" value="Type I PLP-dependent aspartate aminotransferase-like (Major domain)"/>
    <property type="match status" value="1"/>
</dbReference>
<dbReference type="Gene3D" id="3.90.1150.10">
    <property type="entry name" value="Aspartate Aminotransferase, domain 1"/>
    <property type="match status" value="1"/>
</dbReference>
<dbReference type="InterPro" id="IPR004839">
    <property type="entry name" value="Aminotransferase_I/II_large"/>
</dbReference>
<feature type="domain" description="Aminotransferase class I/classII large" evidence="7">
    <location>
        <begin position="21"/>
        <end position="334"/>
    </location>
</feature>
<dbReference type="NCBIfam" id="NF002878">
    <property type="entry name" value="PRK03321.1"/>
    <property type="match status" value="1"/>
</dbReference>
<gene>
    <name evidence="6" type="primary">pat</name>
    <name evidence="8" type="ORF">J2S37_000977</name>
</gene>
<reference evidence="8 9" key="1">
    <citation type="submission" date="2023-07" db="EMBL/GenBank/DDBJ databases">
        <title>Sequencing the genomes of 1000 actinobacteria strains.</title>
        <authorList>
            <person name="Klenk H.-P."/>
        </authorList>
    </citation>
    <scope>NUCLEOTIDE SEQUENCE [LARGE SCALE GENOMIC DNA]</scope>
    <source>
        <strain evidence="8 9">DSM 44508</strain>
    </source>
</reference>
<evidence type="ECO:0000256" key="2">
    <source>
        <dbReference type="ARBA" id="ARBA00011738"/>
    </source>
</evidence>
<evidence type="ECO:0000256" key="1">
    <source>
        <dbReference type="ARBA" id="ARBA00001933"/>
    </source>
</evidence>
<proteinExistence type="inferred from homology"/>
<dbReference type="InterPro" id="IPR050106">
    <property type="entry name" value="HistidinolP_aminotransfase"/>
</dbReference>
<dbReference type="RefSeq" id="WP_277104043.1">
    <property type="nucleotide sequence ID" value="NZ_BAAAJS010000035.1"/>
</dbReference>
<evidence type="ECO:0000256" key="4">
    <source>
        <dbReference type="ARBA" id="ARBA00022679"/>
    </source>
</evidence>
<accession>A0ABU2BAM8</accession>
<dbReference type="InterPro" id="IPR015422">
    <property type="entry name" value="PyrdxlP-dep_Trfase_small"/>
</dbReference>
<dbReference type="Proteomes" id="UP001183619">
    <property type="component" value="Unassembled WGS sequence"/>
</dbReference>
<comment type="catalytic activity">
    <reaction evidence="6">
        <text>an aromatic L-alpha-amino acid + 2-oxoglutarate = an aromatic oxo-acid + L-glutamate</text>
        <dbReference type="Rhea" id="RHEA:17533"/>
        <dbReference type="ChEBI" id="CHEBI:16810"/>
        <dbReference type="ChEBI" id="CHEBI:29985"/>
        <dbReference type="ChEBI" id="CHEBI:73309"/>
        <dbReference type="ChEBI" id="CHEBI:84824"/>
        <dbReference type="EC" id="2.6.1.57"/>
    </reaction>
</comment>
<comment type="function">
    <text evidence="6">Aminotransferase that catalyzes the conversion of aromatic amino acids and 2-oxoglutarate into corresponding aromatic oxo acids and L-glutamate.</text>
</comment>
<evidence type="ECO:0000256" key="5">
    <source>
        <dbReference type="ARBA" id="ARBA00022898"/>
    </source>
</evidence>
<dbReference type="InterPro" id="IPR001917">
    <property type="entry name" value="Aminotrans_II_pyridoxalP_BS"/>
</dbReference>
<dbReference type="PANTHER" id="PTHR43643:SF3">
    <property type="entry name" value="HISTIDINOL-PHOSPHATE AMINOTRANSFERASE"/>
    <property type="match status" value="1"/>
</dbReference>
<organism evidence="8 9">
    <name type="scientific">Corynebacterium felinum</name>
    <dbReference type="NCBI Taxonomy" id="131318"/>
    <lineage>
        <taxon>Bacteria</taxon>
        <taxon>Bacillati</taxon>
        <taxon>Actinomycetota</taxon>
        <taxon>Actinomycetes</taxon>
        <taxon>Mycobacteriales</taxon>
        <taxon>Corynebacteriaceae</taxon>
        <taxon>Corynebacterium</taxon>
    </lineage>
</organism>
<dbReference type="SUPFAM" id="SSF53383">
    <property type="entry name" value="PLP-dependent transferases"/>
    <property type="match status" value="1"/>
</dbReference>